<feature type="non-terminal residue" evidence="2">
    <location>
        <position position="114"/>
    </location>
</feature>
<dbReference type="AlphaFoldDB" id="A0A382TQY5"/>
<dbReference type="GO" id="GO:0008173">
    <property type="term" value="F:RNA methyltransferase activity"/>
    <property type="evidence" value="ECO:0007669"/>
    <property type="project" value="InterPro"/>
</dbReference>
<protein>
    <recommendedName>
        <fullName evidence="1">RNA 2-O ribose methyltransferase substrate binding domain-containing protein</fullName>
    </recommendedName>
</protein>
<dbReference type="Pfam" id="PF08032">
    <property type="entry name" value="SpoU_sub_bind"/>
    <property type="match status" value="1"/>
</dbReference>
<dbReference type="EMBL" id="UINC01138154">
    <property type="protein sequence ID" value="SVD23921.1"/>
    <property type="molecule type" value="Genomic_DNA"/>
</dbReference>
<reference evidence="2" key="1">
    <citation type="submission" date="2018-05" db="EMBL/GenBank/DDBJ databases">
        <authorList>
            <person name="Lanie J.A."/>
            <person name="Ng W.-L."/>
            <person name="Kazmierczak K.M."/>
            <person name="Andrzejewski T.M."/>
            <person name="Davidsen T.M."/>
            <person name="Wayne K.J."/>
            <person name="Tettelin H."/>
            <person name="Glass J.I."/>
            <person name="Rusch D."/>
            <person name="Podicherti R."/>
            <person name="Tsui H.-C.T."/>
            <person name="Winkler M.E."/>
        </authorList>
    </citation>
    <scope>NUCLEOTIDE SEQUENCE</scope>
</reference>
<dbReference type="Gene3D" id="3.30.1330.30">
    <property type="match status" value="1"/>
</dbReference>
<feature type="domain" description="RNA 2-O ribose methyltransferase substrate binding" evidence="1">
    <location>
        <begin position="6"/>
        <end position="81"/>
    </location>
</feature>
<organism evidence="2">
    <name type="scientific">marine metagenome</name>
    <dbReference type="NCBI Taxonomy" id="408172"/>
    <lineage>
        <taxon>unclassified sequences</taxon>
        <taxon>metagenomes</taxon>
        <taxon>ecological metagenomes</taxon>
    </lineage>
</organism>
<dbReference type="GO" id="GO:0006396">
    <property type="term" value="P:RNA processing"/>
    <property type="evidence" value="ECO:0007669"/>
    <property type="project" value="InterPro"/>
</dbReference>
<dbReference type="InterPro" id="IPR013123">
    <property type="entry name" value="SpoU_subst-bd"/>
</dbReference>
<evidence type="ECO:0000313" key="2">
    <source>
        <dbReference type="EMBL" id="SVD23921.1"/>
    </source>
</evidence>
<dbReference type="SUPFAM" id="SSF55315">
    <property type="entry name" value="L30e-like"/>
    <property type="match status" value="1"/>
</dbReference>
<dbReference type="InterPro" id="IPR029064">
    <property type="entry name" value="Ribosomal_eL30-like_sf"/>
</dbReference>
<dbReference type="SMART" id="SM00967">
    <property type="entry name" value="SpoU_sub_bind"/>
    <property type="match status" value="1"/>
</dbReference>
<dbReference type="PANTHER" id="PTHR46429">
    <property type="entry name" value="23S RRNA (GUANOSINE-2'-O-)-METHYLTRANSFERASE RLMB"/>
    <property type="match status" value="1"/>
</dbReference>
<proteinExistence type="predicted"/>
<gene>
    <name evidence="2" type="ORF">METZ01_LOCUS376775</name>
</gene>
<dbReference type="InterPro" id="IPR004441">
    <property type="entry name" value="rRNA_MeTrfase_TrmH"/>
</dbReference>
<dbReference type="GO" id="GO:0005829">
    <property type="term" value="C:cytosol"/>
    <property type="evidence" value="ECO:0007669"/>
    <property type="project" value="TreeGrafter"/>
</dbReference>
<accession>A0A382TQY5</accession>
<sequence>MEKNLDIYGIRTVIEAIRSGDKTIDKIFIQIGLTGRLINELEALIRKNKLKSSYVPTQKLNRLSKKNHQGVIARISPIKFYEINQIIEKIEDKKDALILILDQINDVRNFGAII</sequence>
<evidence type="ECO:0000259" key="1">
    <source>
        <dbReference type="SMART" id="SM00967"/>
    </source>
</evidence>
<name>A0A382TQY5_9ZZZZ</name>
<feature type="non-terminal residue" evidence="2">
    <location>
        <position position="1"/>
    </location>
</feature>
<dbReference type="PANTHER" id="PTHR46429:SF1">
    <property type="entry name" value="23S RRNA (GUANOSINE-2'-O-)-METHYLTRANSFERASE RLMB"/>
    <property type="match status" value="1"/>
</dbReference>